<dbReference type="Proteomes" id="UP000282551">
    <property type="component" value="Chromosome"/>
</dbReference>
<dbReference type="RefSeq" id="WP_126336522.1">
    <property type="nucleotide sequence ID" value="NZ_AP022604.1"/>
</dbReference>
<reference evidence="5 6" key="1">
    <citation type="submission" date="2018-12" db="EMBL/GenBank/DDBJ databases">
        <authorList>
            <consortium name="Pathogen Informatics"/>
        </authorList>
    </citation>
    <scope>NUCLEOTIDE SEQUENCE [LARGE SCALE GENOMIC DNA]</scope>
    <source>
        <strain evidence="5 6">NCTC10485</strain>
    </source>
</reference>
<dbReference type="PROSITE" id="PS50949">
    <property type="entry name" value="HTH_GNTR"/>
    <property type="match status" value="1"/>
</dbReference>
<evidence type="ECO:0000313" key="5">
    <source>
        <dbReference type="EMBL" id="VEG50864.1"/>
    </source>
</evidence>
<accession>A0A448IEZ1</accession>
<evidence type="ECO:0000256" key="1">
    <source>
        <dbReference type="ARBA" id="ARBA00023015"/>
    </source>
</evidence>
<protein>
    <submittedName>
        <fullName evidence="5">GntR family transcriptional regulator</fullName>
    </submittedName>
</protein>
<sequence length="221" mass="24966">MPKNYGIKEKDQVVAHVVNLILTGKLRTGDRIDRNEIAETLGLSRVPVQEAVVQLEHDGILTTRYHRGAFVERFDEDTIFEHHELYGMLNGMAAARAAAHPNPPLLERLESLVRQLRLLGETRSFQELGHEYRTAINEDYAGPRLRALIRATQNFIPRSLWSAYDSRRAELVAYYEAETEAIRRGNPEGARAANIGVSSAMAQIMVAELRRRGVLGDLRSH</sequence>
<dbReference type="PANTHER" id="PTHR43537">
    <property type="entry name" value="TRANSCRIPTIONAL REGULATOR, GNTR FAMILY"/>
    <property type="match status" value="1"/>
</dbReference>
<evidence type="ECO:0000256" key="3">
    <source>
        <dbReference type="ARBA" id="ARBA00023163"/>
    </source>
</evidence>
<dbReference type="SUPFAM" id="SSF48008">
    <property type="entry name" value="GntR ligand-binding domain-like"/>
    <property type="match status" value="1"/>
</dbReference>
<name>A0A448IEZ1_MYCCI</name>
<dbReference type="PANTHER" id="PTHR43537:SF45">
    <property type="entry name" value="GNTR FAMILY REGULATORY PROTEIN"/>
    <property type="match status" value="1"/>
</dbReference>
<dbReference type="CDD" id="cd07377">
    <property type="entry name" value="WHTH_GntR"/>
    <property type="match status" value="1"/>
</dbReference>
<dbReference type="InterPro" id="IPR000524">
    <property type="entry name" value="Tscrpt_reg_HTH_GntR"/>
</dbReference>
<dbReference type="OrthoDB" id="9816161at2"/>
<evidence type="ECO:0000256" key="2">
    <source>
        <dbReference type="ARBA" id="ARBA00023125"/>
    </source>
</evidence>
<dbReference type="GO" id="GO:0003700">
    <property type="term" value="F:DNA-binding transcription factor activity"/>
    <property type="evidence" value="ECO:0007669"/>
    <property type="project" value="InterPro"/>
</dbReference>
<organism evidence="5 6">
    <name type="scientific">Mycolicibacterium chitae</name>
    <name type="common">Mycobacterium chitae</name>
    <dbReference type="NCBI Taxonomy" id="1792"/>
    <lineage>
        <taxon>Bacteria</taxon>
        <taxon>Bacillati</taxon>
        <taxon>Actinomycetota</taxon>
        <taxon>Actinomycetes</taxon>
        <taxon>Mycobacteriales</taxon>
        <taxon>Mycobacteriaceae</taxon>
        <taxon>Mycolicibacterium</taxon>
    </lineage>
</organism>
<dbReference type="InterPro" id="IPR036388">
    <property type="entry name" value="WH-like_DNA-bd_sf"/>
</dbReference>
<evidence type="ECO:0000259" key="4">
    <source>
        <dbReference type="PROSITE" id="PS50949"/>
    </source>
</evidence>
<dbReference type="Pfam" id="PF00392">
    <property type="entry name" value="GntR"/>
    <property type="match status" value="1"/>
</dbReference>
<keyword evidence="2" id="KW-0238">DNA-binding</keyword>
<keyword evidence="3" id="KW-0804">Transcription</keyword>
<dbReference type="SUPFAM" id="SSF46785">
    <property type="entry name" value="Winged helix' DNA-binding domain"/>
    <property type="match status" value="1"/>
</dbReference>
<dbReference type="AlphaFoldDB" id="A0A448IEZ1"/>
<dbReference type="SMART" id="SM00345">
    <property type="entry name" value="HTH_GNTR"/>
    <property type="match status" value="1"/>
</dbReference>
<feature type="domain" description="HTH gntR-type" evidence="4">
    <location>
        <begin position="7"/>
        <end position="74"/>
    </location>
</feature>
<keyword evidence="6" id="KW-1185">Reference proteome</keyword>
<dbReference type="Gene3D" id="1.20.120.530">
    <property type="entry name" value="GntR ligand-binding domain-like"/>
    <property type="match status" value="1"/>
</dbReference>
<dbReference type="Pfam" id="PF07729">
    <property type="entry name" value="FCD"/>
    <property type="match status" value="1"/>
</dbReference>
<keyword evidence="1" id="KW-0805">Transcription regulation</keyword>
<evidence type="ECO:0000313" key="6">
    <source>
        <dbReference type="Proteomes" id="UP000282551"/>
    </source>
</evidence>
<dbReference type="InterPro" id="IPR036390">
    <property type="entry name" value="WH_DNA-bd_sf"/>
</dbReference>
<dbReference type="InterPro" id="IPR011711">
    <property type="entry name" value="GntR_C"/>
</dbReference>
<dbReference type="EMBL" id="LR134355">
    <property type="protein sequence ID" value="VEG50864.1"/>
    <property type="molecule type" value="Genomic_DNA"/>
</dbReference>
<dbReference type="GO" id="GO:0003677">
    <property type="term" value="F:DNA binding"/>
    <property type="evidence" value="ECO:0007669"/>
    <property type="project" value="UniProtKB-KW"/>
</dbReference>
<dbReference type="Gene3D" id="1.10.10.10">
    <property type="entry name" value="Winged helix-like DNA-binding domain superfamily/Winged helix DNA-binding domain"/>
    <property type="match status" value="1"/>
</dbReference>
<proteinExistence type="predicted"/>
<dbReference type="InterPro" id="IPR008920">
    <property type="entry name" value="TF_FadR/GntR_C"/>
</dbReference>
<gene>
    <name evidence="5" type="ORF">NCTC10485_05184</name>
</gene>